<reference evidence="1" key="1">
    <citation type="submission" date="2022-08" db="EMBL/GenBank/DDBJ databases">
        <authorList>
            <person name="Gutierrez-Valencia J."/>
        </authorList>
    </citation>
    <scope>NUCLEOTIDE SEQUENCE</scope>
</reference>
<comment type="caution">
    <text evidence="1">The sequence shown here is derived from an EMBL/GenBank/DDBJ whole genome shotgun (WGS) entry which is preliminary data.</text>
</comment>
<gene>
    <name evidence="1" type="ORF">LITE_LOCUS35163</name>
</gene>
<name>A0AAV0NUE5_9ROSI</name>
<evidence type="ECO:0000313" key="1">
    <source>
        <dbReference type="EMBL" id="CAI0461982.1"/>
    </source>
</evidence>
<dbReference type="AlphaFoldDB" id="A0AAV0NUE5"/>
<protein>
    <submittedName>
        <fullName evidence="1">Uncharacterized protein</fullName>
    </submittedName>
</protein>
<organism evidence="1 2">
    <name type="scientific">Linum tenue</name>
    <dbReference type="NCBI Taxonomy" id="586396"/>
    <lineage>
        <taxon>Eukaryota</taxon>
        <taxon>Viridiplantae</taxon>
        <taxon>Streptophyta</taxon>
        <taxon>Embryophyta</taxon>
        <taxon>Tracheophyta</taxon>
        <taxon>Spermatophyta</taxon>
        <taxon>Magnoliopsida</taxon>
        <taxon>eudicotyledons</taxon>
        <taxon>Gunneridae</taxon>
        <taxon>Pentapetalae</taxon>
        <taxon>rosids</taxon>
        <taxon>fabids</taxon>
        <taxon>Malpighiales</taxon>
        <taxon>Linaceae</taxon>
        <taxon>Linum</taxon>
    </lineage>
</organism>
<dbReference type="Proteomes" id="UP001154282">
    <property type="component" value="Unassembled WGS sequence"/>
</dbReference>
<accession>A0AAV0NUE5</accession>
<keyword evidence="2" id="KW-1185">Reference proteome</keyword>
<sequence>MVVFHLRPTIYSWETMLIVASRAWRLYASCLPTRLNSRRTFSS</sequence>
<evidence type="ECO:0000313" key="2">
    <source>
        <dbReference type="Proteomes" id="UP001154282"/>
    </source>
</evidence>
<dbReference type="EMBL" id="CAMGYJ010000008">
    <property type="protein sequence ID" value="CAI0461982.1"/>
    <property type="molecule type" value="Genomic_DNA"/>
</dbReference>
<proteinExistence type="predicted"/>